<dbReference type="InterPro" id="IPR052929">
    <property type="entry name" value="RNase_H-like_EbsB-rel"/>
</dbReference>
<dbReference type="EMBL" id="OZ034817">
    <property type="protein sequence ID" value="CAL1382286.1"/>
    <property type="molecule type" value="Genomic_DNA"/>
</dbReference>
<dbReference type="Gene3D" id="3.30.420.10">
    <property type="entry name" value="Ribonuclease H-like superfamily/Ribonuclease H"/>
    <property type="match status" value="1"/>
</dbReference>
<gene>
    <name evidence="2" type="ORF">LTRI10_LOCUS23618</name>
</gene>
<dbReference type="InterPro" id="IPR012337">
    <property type="entry name" value="RNaseH-like_sf"/>
</dbReference>
<proteinExistence type="predicted"/>
<dbReference type="InterPro" id="IPR002156">
    <property type="entry name" value="RNaseH_domain"/>
</dbReference>
<evidence type="ECO:0000313" key="3">
    <source>
        <dbReference type="Proteomes" id="UP001497516"/>
    </source>
</evidence>
<reference evidence="2 3" key="1">
    <citation type="submission" date="2024-04" db="EMBL/GenBank/DDBJ databases">
        <authorList>
            <person name="Fracassetti M."/>
        </authorList>
    </citation>
    <scope>NUCLEOTIDE SEQUENCE [LARGE SCALE GENOMIC DNA]</scope>
</reference>
<dbReference type="InterPro" id="IPR036397">
    <property type="entry name" value="RNaseH_sf"/>
</dbReference>
<sequence>MRQYHQQLHEWVSLPEDRLNPHRVPQQLPVEDGTSRSVVCMWDGAVSANSHSTAGLILKDEGGNVLLAKGVFFPNIVDPLVAETLGLREGIQWCQALGIHQVRFEGDAKVLIEKVNAKDARDGRVGAIISEILSLLEVNGGFRVRFVGRNSNRVAHSMARKALSLSQTSYRLYDLCLWVGSRI</sequence>
<dbReference type="CDD" id="cd06222">
    <property type="entry name" value="RNase_H_like"/>
    <property type="match status" value="1"/>
</dbReference>
<keyword evidence="3" id="KW-1185">Reference proteome</keyword>
<accession>A0AAV2E8Q6</accession>
<organism evidence="2 3">
    <name type="scientific">Linum trigynum</name>
    <dbReference type="NCBI Taxonomy" id="586398"/>
    <lineage>
        <taxon>Eukaryota</taxon>
        <taxon>Viridiplantae</taxon>
        <taxon>Streptophyta</taxon>
        <taxon>Embryophyta</taxon>
        <taxon>Tracheophyta</taxon>
        <taxon>Spermatophyta</taxon>
        <taxon>Magnoliopsida</taxon>
        <taxon>eudicotyledons</taxon>
        <taxon>Gunneridae</taxon>
        <taxon>Pentapetalae</taxon>
        <taxon>rosids</taxon>
        <taxon>fabids</taxon>
        <taxon>Malpighiales</taxon>
        <taxon>Linaceae</taxon>
        <taxon>Linum</taxon>
    </lineage>
</organism>
<dbReference type="Proteomes" id="UP001497516">
    <property type="component" value="Chromosome 4"/>
</dbReference>
<feature type="domain" description="RNase H type-1" evidence="1">
    <location>
        <begin position="43"/>
        <end position="162"/>
    </location>
</feature>
<dbReference type="GO" id="GO:0004523">
    <property type="term" value="F:RNA-DNA hybrid ribonuclease activity"/>
    <property type="evidence" value="ECO:0007669"/>
    <property type="project" value="InterPro"/>
</dbReference>
<dbReference type="PANTHER" id="PTHR47074">
    <property type="entry name" value="BNAC02G40300D PROTEIN"/>
    <property type="match status" value="1"/>
</dbReference>
<dbReference type="AlphaFoldDB" id="A0AAV2E8Q6"/>
<dbReference type="InterPro" id="IPR044730">
    <property type="entry name" value="RNase_H-like_dom_plant"/>
</dbReference>
<evidence type="ECO:0000313" key="2">
    <source>
        <dbReference type="EMBL" id="CAL1382286.1"/>
    </source>
</evidence>
<protein>
    <recommendedName>
        <fullName evidence="1">RNase H type-1 domain-containing protein</fullName>
    </recommendedName>
</protein>
<dbReference type="PANTHER" id="PTHR47074:SF48">
    <property type="entry name" value="POLYNUCLEOTIDYL TRANSFERASE, RIBONUCLEASE H-LIKE SUPERFAMILY PROTEIN"/>
    <property type="match status" value="1"/>
</dbReference>
<dbReference type="GO" id="GO:0003676">
    <property type="term" value="F:nucleic acid binding"/>
    <property type="evidence" value="ECO:0007669"/>
    <property type="project" value="InterPro"/>
</dbReference>
<dbReference type="Pfam" id="PF13456">
    <property type="entry name" value="RVT_3"/>
    <property type="match status" value="1"/>
</dbReference>
<evidence type="ECO:0000259" key="1">
    <source>
        <dbReference type="Pfam" id="PF13456"/>
    </source>
</evidence>
<name>A0AAV2E8Q6_9ROSI</name>
<dbReference type="SUPFAM" id="SSF53098">
    <property type="entry name" value="Ribonuclease H-like"/>
    <property type="match status" value="1"/>
</dbReference>